<sequence length="225" mass="24609">MSMKDNEQPIRVLIADDQPLIVTALTTILGTQHNIDVVATASNGQKAIEAAQQWAIDVAVLDIQMPYVNGIDAAQAIKQHRESTKILMLTTFDSEDLVRRALEVGVQGFLLKDAGPEALIDAINRIYHGASVLSPEVTEYVINVFRVSSPQPPSPCDTLFEALTPRELEVLKRVAQAETNAEIANYLHIGSETVKTYVSRLISKIGVRDRVGLAVWAHTSGIVDQ</sequence>
<accession>Q8FLH7</accession>
<dbReference type="InterPro" id="IPR001789">
    <property type="entry name" value="Sig_transdc_resp-reg_receiver"/>
</dbReference>
<organism evidence="8 9">
    <name type="scientific">Corynebacterium efficiens (strain DSM 44549 / YS-314 / AJ 12310 / JCM 11189 / NBRC 100395)</name>
    <dbReference type="NCBI Taxonomy" id="196164"/>
    <lineage>
        <taxon>Bacteria</taxon>
        <taxon>Bacillati</taxon>
        <taxon>Actinomycetota</taxon>
        <taxon>Actinomycetes</taxon>
        <taxon>Mycobacteriales</taxon>
        <taxon>Corynebacteriaceae</taxon>
        <taxon>Corynebacterium</taxon>
    </lineage>
</organism>
<dbReference type="PROSITE" id="PS50110">
    <property type="entry name" value="RESPONSE_REGULATORY"/>
    <property type="match status" value="1"/>
</dbReference>
<name>Q8FLH7_COREF</name>
<reference evidence="8 9" key="1">
    <citation type="submission" date="2002-05" db="EMBL/GenBank/DDBJ databases">
        <title>The entire sequence of plasmid maintained by Corynebacterium efficiens YS-314.</title>
        <authorList>
            <person name="Kawarabayasi Y."/>
            <person name="Yamazaki J."/>
            <person name="Hino Y."/>
            <person name="Kikuchi H."/>
        </authorList>
    </citation>
    <scope>NUCLEOTIDE SEQUENCE [LARGE SCALE GENOMIC DNA]</scope>
    <source>
        <strain evidence="9">DSM 44549 / YS-314 / AJ 12310 / JCM 11189 / NBRC 100395</strain>
        <plasmid evidence="9">Plasmid pCE3</plasmid>
    </source>
</reference>
<evidence type="ECO:0000259" key="7">
    <source>
        <dbReference type="PROSITE" id="PS50110"/>
    </source>
</evidence>
<dbReference type="AlphaFoldDB" id="Q8FLH7"/>
<evidence type="ECO:0000313" key="8">
    <source>
        <dbReference type="EMBL" id="BAC19780.1"/>
    </source>
</evidence>
<dbReference type="GO" id="GO:0000160">
    <property type="term" value="P:phosphorelay signal transduction system"/>
    <property type="evidence" value="ECO:0007669"/>
    <property type="project" value="InterPro"/>
</dbReference>
<feature type="domain" description="Response regulatory" evidence="7">
    <location>
        <begin position="11"/>
        <end position="127"/>
    </location>
</feature>
<dbReference type="KEGG" id="cef:CE3P005"/>
<feature type="domain" description="HTH luxR-type" evidence="6">
    <location>
        <begin position="156"/>
        <end position="221"/>
    </location>
</feature>
<dbReference type="Proteomes" id="UP000001409">
    <property type="component" value="Plasmid pCE3"/>
</dbReference>
<dbReference type="InterPro" id="IPR058245">
    <property type="entry name" value="NreC/VraR/RcsB-like_REC"/>
</dbReference>
<dbReference type="Pfam" id="PF00196">
    <property type="entry name" value="GerE"/>
    <property type="match status" value="1"/>
</dbReference>
<keyword evidence="8" id="KW-0614">Plasmid</keyword>
<dbReference type="SUPFAM" id="SSF52172">
    <property type="entry name" value="CheY-like"/>
    <property type="match status" value="1"/>
</dbReference>
<dbReference type="Gene3D" id="3.40.50.2300">
    <property type="match status" value="1"/>
</dbReference>
<evidence type="ECO:0000256" key="4">
    <source>
        <dbReference type="ARBA" id="ARBA00023163"/>
    </source>
</evidence>
<geneLocation type="plasmid" evidence="8 9">
    <name>pCE3</name>
</geneLocation>
<keyword evidence="1 5" id="KW-0597">Phosphoprotein</keyword>
<dbReference type="SMART" id="SM00421">
    <property type="entry name" value="HTH_LUXR"/>
    <property type="match status" value="1"/>
</dbReference>
<dbReference type="PRINTS" id="PR00038">
    <property type="entry name" value="HTHLUXR"/>
</dbReference>
<dbReference type="HOGENOM" id="CLU_000445_90_10_11"/>
<dbReference type="CDD" id="cd17535">
    <property type="entry name" value="REC_NarL-like"/>
    <property type="match status" value="1"/>
</dbReference>
<dbReference type="PROSITE" id="PS50043">
    <property type="entry name" value="HTH_LUXR_2"/>
    <property type="match status" value="1"/>
</dbReference>
<evidence type="ECO:0000256" key="2">
    <source>
        <dbReference type="ARBA" id="ARBA00023015"/>
    </source>
</evidence>
<dbReference type="InterPro" id="IPR000792">
    <property type="entry name" value="Tscrpt_reg_LuxR_C"/>
</dbReference>
<evidence type="ECO:0000313" key="9">
    <source>
        <dbReference type="Proteomes" id="UP000001409"/>
    </source>
</evidence>
<keyword evidence="2" id="KW-0805">Transcription regulation</keyword>
<dbReference type="InterPro" id="IPR039420">
    <property type="entry name" value="WalR-like"/>
</dbReference>
<dbReference type="SUPFAM" id="SSF46894">
    <property type="entry name" value="C-terminal effector domain of the bipartite response regulators"/>
    <property type="match status" value="1"/>
</dbReference>
<dbReference type="SMART" id="SM00448">
    <property type="entry name" value="REC"/>
    <property type="match status" value="1"/>
</dbReference>
<protein>
    <submittedName>
        <fullName evidence="8">Putative transcriptional regulatory protein</fullName>
    </submittedName>
</protein>
<keyword evidence="9" id="KW-1185">Reference proteome</keyword>
<dbReference type="CDD" id="cd06170">
    <property type="entry name" value="LuxR_C_like"/>
    <property type="match status" value="1"/>
</dbReference>
<proteinExistence type="predicted"/>
<dbReference type="InterPro" id="IPR011006">
    <property type="entry name" value="CheY-like_superfamily"/>
</dbReference>
<dbReference type="EMBL" id="AP005226">
    <property type="protein sequence ID" value="BAC19780.1"/>
    <property type="molecule type" value="Genomic_DNA"/>
</dbReference>
<dbReference type="PANTHER" id="PTHR43214">
    <property type="entry name" value="TWO-COMPONENT RESPONSE REGULATOR"/>
    <property type="match status" value="1"/>
</dbReference>
<keyword evidence="3" id="KW-0238">DNA-binding</keyword>
<evidence type="ECO:0000259" key="6">
    <source>
        <dbReference type="PROSITE" id="PS50043"/>
    </source>
</evidence>
<keyword evidence="4" id="KW-0804">Transcription</keyword>
<dbReference type="eggNOG" id="COG2197">
    <property type="taxonomic scope" value="Bacteria"/>
</dbReference>
<evidence type="ECO:0000256" key="3">
    <source>
        <dbReference type="ARBA" id="ARBA00023125"/>
    </source>
</evidence>
<dbReference type="GO" id="GO:0003677">
    <property type="term" value="F:DNA binding"/>
    <property type="evidence" value="ECO:0007669"/>
    <property type="project" value="UniProtKB-KW"/>
</dbReference>
<evidence type="ECO:0000256" key="1">
    <source>
        <dbReference type="ARBA" id="ARBA00022553"/>
    </source>
</evidence>
<dbReference type="Pfam" id="PF00072">
    <property type="entry name" value="Response_reg"/>
    <property type="match status" value="1"/>
</dbReference>
<dbReference type="GO" id="GO:0006355">
    <property type="term" value="P:regulation of DNA-templated transcription"/>
    <property type="evidence" value="ECO:0007669"/>
    <property type="project" value="InterPro"/>
</dbReference>
<dbReference type="InterPro" id="IPR016032">
    <property type="entry name" value="Sig_transdc_resp-reg_C-effctor"/>
</dbReference>
<dbReference type="OrthoDB" id="9808843at2"/>
<accession>C8NKN6</accession>
<evidence type="ECO:0000256" key="5">
    <source>
        <dbReference type="PROSITE-ProRule" id="PRU00169"/>
    </source>
</evidence>
<feature type="modified residue" description="4-aspartylphosphate" evidence="5">
    <location>
        <position position="62"/>
    </location>
</feature>
<dbReference type="PANTHER" id="PTHR43214:SF24">
    <property type="entry name" value="TRANSCRIPTIONAL REGULATORY PROTEIN NARL-RELATED"/>
    <property type="match status" value="1"/>
</dbReference>